<feature type="chain" id="PRO_5011508167" evidence="4">
    <location>
        <begin position="22"/>
        <end position="267"/>
    </location>
</feature>
<evidence type="ECO:0000256" key="4">
    <source>
        <dbReference type="SAM" id="SignalP"/>
    </source>
</evidence>
<keyword evidence="2" id="KW-0540">Nuclease</keyword>
<keyword evidence="4" id="KW-0732">Signal</keyword>
<dbReference type="Proteomes" id="UP000198988">
    <property type="component" value="Unassembled WGS sequence"/>
</dbReference>
<dbReference type="SUPFAM" id="SSF54060">
    <property type="entry name" value="His-Me finger endonucleases"/>
    <property type="match status" value="1"/>
</dbReference>
<dbReference type="InterPro" id="IPR044925">
    <property type="entry name" value="His-Me_finger_sf"/>
</dbReference>
<dbReference type="EMBL" id="CDSC02000258">
    <property type="protein sequence ID" value="SEH84306.1"/>
    <property type="molecule type" value="Genomic_DNA"/>
</dbReference>
<evidence type="ECO:0000313" key="5">
    <source>
        <dbReference type="EMBL" id="SEH84306.1"/>
    </source>
</evidence>
<sequence>MRIYFFIGVLFSVTLYGCSSAPVVGNTVDTQQQGESLRKQLFDKISKHKVLSYKDLWKTFKKTDALPNKPNKVFDIYSYKKNKLPYVYEFFVNQCGHYKKEGDCYNREHSFPKAWWGDDLGKPMAKDLYHIYPVDGYVNNMRASYPYAEVDPKGAKFSLNGSKLGKAKDKSLKGKYFEPVDEFKGDLARGYFYLLTAYYDRVQNWSSPILKGNNFTPWAQKILLRWHKNDPVSDKERKRNKQIMAIQGNYNPFIVNPKLVGKIWKDK</sequence>
<dbReference type="AlphaFoldDB" id="A0A1H6LHQ5"/>
<keyword evidence="5" id="KW-0255">Endonuclease</keyword>
<reference evidence="6" key="1">
    <citation type="submission" date="2016-06" db="EMBL/GenBank/DDBJ databases">
        <authorList>
            <person name="Petersen J."/>
            <person name="Sayavedra L."/>
        </authorList>
    </citation>
    <scope>NUCLEOTIDE SEQUENCE [LARGE SCALE GENOMIC DNA]</scope>
    <source>
        <strain evidence="6">BazSymA</strain>
    </source>
</reference>
<keyword evidence="3" id="KW-0378">Hydrolase</keyword>
<protein>
    <submittedName>
        <fullName evidence="5">Endonuclease I</fullName>
    </submittedName>
</protein>
<accession>A0A1H6LHQ5</accession>
<dbReference type="RefSeq" id="WP_180323677.1">
    <property type="nucleotide sequence ID" value="NZ_CAESAP020000170.1"/>
</dbReference>
<dbReference type="GO" id="GO:0004519">
    <property type="term" value="F:endonuclease activity"/>
    <property type="evidence" value="ECO:0007669"/>
    <property type="project" value="UniProtKB-KW"/>
</dbReference>
<comment type="similarity">
    <text evidence="1">Belongs to the EndA/NucM nuclease family.</text>
</comment>
<dbReference type="Pfam" id="PF04231">
    <property type="entry name" value="Endonuclease_1"/>
    <property type="match status" value="1"/>
</dbReference>
<dbReference type="PROSITE" id="PS51257">
    <property type="entry name" value="PROKAR_LIPOPROTEIN"/>
    <property type="match status" value="1"/>
</dbReference>
<evidence type="ECO:0000256" key="3">
    <source>
        <dbReference type="ARBA" id="ARBA00022801"/>
    </source>
</evidence>
<dbReference type="GO" id="GO:0016787">
    <property type="term" value="F:hydrolase activity"/>
    <property type="evidence" value="ECO:0007669"/>
    <property type="project" value="UniProtKB-KW"/>
</dbReference>
<evidence type="ECO:0000313" key="6">
    <source>
        <dbReference type="Proteomes" id="UP000198988"/>
    </source>
</evidence>
<feature type="signal peptide" evidence="4">
    <location>
        <begin position="1"/>
        <end position="21"/>
    </location>
</feature>
<name>A0A1H6LHQ5_9GAMM</name>
<dbReference type="InterPro" id="IPR007346">
    <property type="entry name" value="Endonuclease-I"/>
</dbReference>
<proteinExistence type="inferred from homology"/>
<evidence type="ECO:0000256" key="1">
    <source>
        <dbReference type="ARBA" id="ARBA00006429"/>
    </source>
</evidence>
<organism evidence="5 6">
    <name type="scientific">Bathymodiolus azoricus thioautotrophic gill symbiont</name>
    <dbReference type="NCBI Taxonomy" id="235205"/>
    <lineage>
        <taxon>Bacteria</taxon>
        <taxon>Pseudomonadati</taxon>
        <taxon>Pseudomonadota</taxon>
        <taxon>Gammaproteobacteria</taxon>
        <taxon>sulfur-oxidizing symbionts</taxon>
    </lineage>
</organism>
<gene>
    <name evidence="5" type="ORF">BAZSYMA_ACONTIG00016_4</name>
</gene>
<dbReference type="PANTHER" id="PTHR33607">
    <property type="entry name" value="ENDONUCLEASE-1"/>
    <property type="match status" value="1"/>
</dbReference>
<dbReference type="PANTHER" id="PTHR33607:SF2">
    <property type="entry name" value="ENDONUCLEASE-1"/>
    <property type="match status" value="1"/>
</dbReference>
<evidence type="ECO:0000256" key="2">
    <source>
        <dbReference type="ARBA" id="ARBA00022722"/>
    </source>
</evidence>